<dbReference type="Proteomes" id="UP000694888">
    <property type="component" value="Unplaced"/>
</dbReference>
<proteinExistence type="predicted"/>
<reference evidence="3" key="1">
    <citation type="submission" date="2025-08" db="UniProtKB">
        <authorList>
            <consortium name="RefSeq"/>
        </authorList>
    </citation>
    <scope>IDENTIFICATION</scope>
</reference>
<dbReference type="RefSeq" id="XP_012937235.1">
    <property type="nucleotide sequence ID" value="XM_013081781.2"/>
</dbReference>
<keyword evidence="2" id="KW-1185">Reference proteome</keyword>
<organism evidence="2 3">
    <name type="scientific">Aplysia californica</name>
    <name type="common">California sea hare</name>
    <dbReference type="NCBI Taxonomy" id="6500"/>
    <lineage>
        <taxon>Eukaryota</taxon>
        <taxon>Metazoa</taxon>
        <taxon>Spiralia</taxon>
        <taxon>Lophotrochozoa</taxon>
        <taxon>Mollusca</taxon>
        <taxon>Gastropoda</taxon>
        <taxon>Heterobranchia</taxon>
        <taxon>Euthyneura</taxon>
        <taxon>Tectipleura</taxon>
        <taxon>Aplysiida</taxon>
        <taxon>Aplysioidea</taxon>
        <taxon>Aplysiidae</taxon>
        <taxon>Aplysia</taxon>
    </lineage>
</organism>
<feature type="region of interest" description="Disordered" evidence="1">
    <location>
        <begin position="34"/>
        <end position="107"/>
    </location>
</feature>
<protein>
    <submittedName>
        <fullName evidence="3">Uncharacterized protein LOC106011598</fullName>
    </submittedName>
</protein>
<evidence type="ECO:0000313" key="3">
    <source>
        <dbReference type="RefSeq" id="XP_012937235.1"/>
    </source>
</evidence>
<evidence type="ECO:0000256" key="1">
    <source>
        <dbReference type="SAM" id="MobiDB-lite"/>
    </source>
</evidence>
<gene>
    <name evidence="3" type="primary">LOC106011598</name>
</gene>
<dbReference type="GeneID" id="106011598"/>
<accession>A0ABM0ZYM5</accession>
<name>A0ABM0ZYM5_APLCA</name>
<evidence type="ECO:0000313" key="2">
    <source>
        <dbReference type="Proteomes" id="UP000694888"/>
    </source>
</evidence>
<sequence length="107" mass="12811">MSSAENAEHVSGIVLQPLWKTQKIDWTDRKNVFEKSPSQTPVDEHTFRGRHPPLFRHDNRKETAFIFQKDQSERNKNRPLNPPRYRPPYYNRKRWGNDVTRKPPTSQ</sequence>